<protein>
    <recommendedName>
        <fullName evidence="4">SHOCT domain-containing protein</fullName>
    </recommendedName>
</protein>
<dbReference type="Proteomes" id="UP000029629">
    <property type="component" value="Unassembled WGS sequence"/>
</dbReference>
<organism evidence="2 3">
    <name type="scientific">Oligella urethralis DNF00040</name>
    <dbReference type="NCBI Taxonomy" id="1401065"/>
    <lineage>
        <taxon>Bacteria</taxon>
        <taxon>Pseudomonadati</taxon>
        <taxon>Pseudomonadota</taxon>
        <taxon>Betaproteobacteria</taxon>
        <taxon>Burkholderiales</taxon>
        <taxon>Alcaligenaceae</taxon>
        <taxon>Oligella</taxon>
    </lineage>
</organism>
<name>A0A096A397_9BURK</name>
<keyword evidence="1" id="KW-0812">Transmembrane</keyword>
<evidence type="ECO:0000256" key="1">
    <source>
        <dbReference type="SAM" id="Phobius"/>
    </source>
</evidence>
<sequence length="114" mass="12343">MFKKILFHALVGGAIFVVGASLHDFADIRGPGNFLAYGGMVYAGVTTLLILVGVNLPSPIGIHSGPSFLGKVTKDISQKRAREELLEYKKLLDEGVLTQEEFDAKAAELKKKIL</sequence>
<evidence type="ECO:0008006" key="4">
    <source>
        <dbReference type="Google" id="ProtNLM"/>
    </source>
</evidence>
<reference evidence="2 3" key="1">
    <citation type="submission" date="2014-07" db="EMBL/GenBank/DDBJ databases">
        <authorList>
            <person name="McCorrison J."/>
            <person name="Sanka R."/>
            <person name="Torralba M."/>
            <person name="Gillis M."/>
            <person name="Haft D.H."/>
            <person name="Methe B."/>
            <person name="Sutton G."/>
            <person name="Nelson K.E."/>
        </authorList>
    </citation>
    <scope>NUCLEOTIDE SEQUENCE [LARGE SCALE GENOMIC DNA]</scope>
    <source>
        <strain evidence="2 3">DNF00040</strain>
    </source>
</reference>
<comment type="caution">
    <text evidence="2">The sequence shown here is derived from an EMBL/GenBank/DDBJ whole genome shotgun (WGS) entry which is preliminary data.</text>
</comment>
<dbReference type="EMBL" id="JRNI01000107">
    <property type="protein sequence ID" value="KGF25222.1"/>
    <property type="molecule type" value="Genomic_DNA"/>
</dbReference>
<accession>A0A096A397</accession>
<dbReference type="RefSeq" id="WP_036561193.1">
    <property type="nucleotide sequence ID" value="NZ_JRNI01000107.1"/>
</dbReference>
<keyword evidence="3" id="KW-1185">Reference proteome</keyword>
<dbReference type="AlphaFoldDB" id="A0A096A397"/>
<feature type="transmembrane region" description="Helical" evidence="1">
    <location>
        <begin position="34"/>
        <end position="54"/>
    </location>
</feature>
<evidence type="ECO:0000313" key="2">
    <source>
        <dbReference type="EMBL" id="KGF25222.1"/>
    </source>
</evidence>
<evidence type="ECO:0000313" key="3">
    <source>
        <dbReference type="Proteomes" id="UP000029629"/>
    </source>
</evidence>
<proteinExistence type="predicted"/>
<feature type="transmembrane region" description="Helical" evidence="1">
    <location>
        <begin position="5"/>
        <end position="22"/>
    </location>
</feature>
<keyword evidence="1" id="KW-1133">Transmembrane helix</keyword>
<gene>
    <name evidence="2" type="ORF">HMPREF2130_11475</name>
</gene>
<keyword evidence="1" id="KW-0472">Membrane</keyword>